<dbReference type="VEuPathDB" id="FungiDB:FUN_023992"/>
<accession>A0A2I1G7C5</accession>
<feature type="region of interest" description="Disordered" evidence="1">
    <location>
        <begin position="19"/>
        <end position="62"/>
    </location>
</feature>
<dbReference type="AlphaFoldDB" id="A0A2I1G7C5"/>
<reference evidence="2 7" key="2">
    <citation type="submission" date="2017-09" db="EMBL/GenBank/DDBJ databases">
        <title>Extensive intraspecific genome diversity in a model arbuscular mycorrhizal fungus.</title>
        <authorList>
            <person name="Chen E.C."/>
            <person name="Morin E."/>
            <person name="Beaudet D."/>
            <person name="Noel J."/>
            <person name="Ndikumana S."/>
            <person name="Charron P."/>
            <person name="St-Onge C."/>
            <person name="Giorgi J."/>
            <person name="Grigoriev I.V."/>
            <person name="Roux C."/>
            <person name="Martin F.M."/>
            <person name="Corradi N."/>
        </authorList>
    </citation>
    <scope>NUCLEOTIDE SEQUENCE [LARGE SCALE GENOMIC DNA]</scope>
    <source>
        <strain evidence="2 7">A5</strain>
    </source>
</reference>
<evidence type="ECO:0000313" key="7">
    <source>
        <dbReference type="Proteomes" id="UP000232722"/>
    </source>
</evidence>
<dbReference type="Proteomes" id="UP000233469">
    <property type="component" value="Unassembled WGS sequence"/>
</dbReference>
<sequence length="62" mass="7038">MSFSEVSDTFSTYPNVAQRNFPFYSSNSTVDSDNEQEEFTGTASYSNEDSNLEDDISEEMED</sequence>
<reference evidence="5 9" key="1">
    <citation type="submission" date="2015-10" db="EMBL/GenBank/DDBJ databases">
        <title>Genome analyses suggest a sexual origin of heterokaryosis in a supposedly ancient asexual fungus.</title>
        <authorList>
            <person name="Ropars J."/>
            <person name="Sedzielewska K."/>
            <person name="Noel J."/>
            <person name="Charron P."/>
            <person name="Farinelli L."/>
            <person name="Marton T."/>
            <person name="Kruger M."/>
            <person name="Pelin A."/>
            <person name="Brachmann A."/>
            <person name="Corradi N."/>
        </authorList>
    </citation>
    <scope>NUCLEOTIDE SEQUENCE [LARGE SCALE GENOMIC DNA]</scope>
    <source>
        <strain evidence="5 9">A4</strain>
        <strain evidence="2 7">A5</strain>
        <strain evidence="4 8">C2</strain>
    </source>
</reference>
<reference evidence="3 6" key="4">
    <citation type="submission" date="2017-10" db="EMBL/GenBank/DDBJ databases">
        <title>Genome analyses suggest a sexual origin of heterokaryosis in a supposedly ancient asexual fungus.</title>
        <authorList>
            <person name="Corradi N."/>
            <person name="Sedzielewska K."/>
            <person name="Noel J."/>
            <person name="Charron P."/>
            <person name="Farinelli L."/>
            <person name="Marton T."/>
            <person name="Kruger M."/>
            <person name="Pelin A."/>
            <person name="Brachmann A."/>
            <person name="Corradi N."/>
        </authorList>
    </citation>
    <scope>NUCLEOTIDE SEQUENCE [LARGE SCALE GENOMIC DNA]</scope>
    <source>
        <strain evidence="3 6">A1</strain>
    </source>
</reference>
<name>A0A2I1G7C5_9GLOM</name>
<dbReference type="VEuPathDB" id="FungiDB:RhiirFUN_004748"/>
<reference evidence="6 8" key="3">
    <citation type="submission" date="2017-10" db="EMBL/GenBank/DDBJ databases">
        <title>Extensive intraspecific genome diversity in a model arbuscular mycorrhizal fungus.</title>
        <authorList>
            <person name="Chen E.C.H."/>
            <person name="Morin E."/>
            <person name="Baudet D."/>
            <person name="Noel J."/>
            <person name="Ndikumana S."/>
            <person name="Charron P."/>
            <person name="St-Onge C."/>
            <person name="Giorgi J."/>
            <person name="Grigoriev I.V."/>
            <person name="Roux C."/>
            <person name="Martin F.M."/>
            <person name="Corradi N."/>
        </authorList>
    </citation>
    <scope>NUCLEOTIDE SEQUENCE [LARGE SCALE GENOMIC DNA]</scope>
    <source>
        <strain evidence="3 6">A1</strain>
        <strain evidence="4 8">C2</strain>
    </source>
</reference>
<dbReference type="Proteomes" id="UP000232722">
    <property type="component" value="Unassembled WGS sequence"/>
</dbReference>
<dbReference type="EMBL" id="LLXL01000625">
    <property type="protein sequence ID" value="PKK70358.1"/>
    <property type="molecule type" value="Genomic_DNA"/>
</dbReference>
<dbReference type="Proteomes" id="UP000234323">
    <property type="component" value="Unassembled WGS sequence"/>
</dbReference>
<evidence type="ECO:0000313" key="4">
    <source>
        <dbReference type="EMBL" id="PKK70358.1"/>
    </source>
</evidence>
<protein>
    <submittedName>
        <fullName evidence="5">Uncharacterized protein</fullName>
    </submittedName>
</protein>
<organism evidence="5 9">
    <name type="scientific">Rhizophagus irregularis</name>
    <dbReference type="NCBI Taxonomy" id="588596"/>
    <lineage>
        <taxon>Eukaryota</taxon>
        <taxon>Fungi</taxon>
        <taxon>Fungi incertae sedis</taxon>
        <taxon>Mucoromycota</taxon>
        <taxon>Glomeromycotina</taxon>
        <taxon>Glomeromycetes</taxon>
        <taxon>Glomerales</taxon>
        <taxon>Glomeraceae</taxon>
        <taxon>Rhizophagus</taxon>
    </lineage>
</organism>
<dbReference type="EMBL" id="LLXH01000099">
    <property type="protein sequence ID" value="PKC73101.1"/>
    <property type="molecule type" value="Genomic_DNA"/>
</dbReference>
<gene>
    <name evidence="3" type="ORF">RhiirA1_411018</name>
    <name evidence="5" type="ORF">RhiirA4_397564</name>
    <name evidence="2" type="ORF">RhiirA5_349304</name>
    <name evidence="4" type="ORF">RhiirC2_746598</name>
</gene>
<evidence type="ECO:0000313" key="3">
    <source>
        <dbReference type="EMBL" id="PKC73101.1"/>
    </source>
</evidence>
<comment type="caution">
    <text evidence="5">The sequence shown here is derived from an EMBL/GenBank/DDBJ whole genome shotgun (WGS) entry which is preliminary data.</text>
</comment>
<dbReference type="EMBL" id="LLXJ01000096">
    <property type="protein sequence ID" value="PKC15270.1"/>
    <property type="molecule type" value="Genomic_DNA"/>
</dbReference>
<proteinExistence type="predicted"/>
<feature type="compositionally biased region" description="Polar residues" evidence="1">
    <location>
        <begin position="19"/>
        <end position="31"/>
    </location>
</feature>
<feature type="non-terminal residue" evidence="5">
    <location>
        <position position="62"/>
    </location>
</feature>
<evidence type="ECO:0000313" key="9">
    <source>
        <dbReference type="Proteomes" id="UP000234323"/>
    </source>
</evidence>
<dbReference type="EMBL" id="LLXI01000203">
    <property type="protein sequence ID" value="PKY42537.1"/>
    <property type="molecule type" value="Genomic_DNA"/>
</dbReference>
<dbReference type="VEuPathDB" id="FungiDB:RhiirA1_411018"/>
<feature type="compositionally biased region" description="Acidic residues" evidence="1">
    <location>
        <begin position="50"/>
        <end position="62"/>
    </location>
</feature>
<evidence type="ECO:0000256" key="1">
    <source>
        <dbReference type="SAM" id="MobiDB-lite"/>
    </source>
</evidence>
<dbReference type="Proteomes" id="UP000232688">
    <property type="component" value="Unassembled WGS sequence"/>
</dbReference>
<evidence type="ECO:0000313" key="8">
    <source>
        <dbReference type="Proteomes" id="UP000233469"/>
    </source>
</evidence>
<keyword evidence="9" id="KW-1185">Reference proteome</keyword>
<evidence type="ECO:0000313" key="2">
    <source>
        <dbReference type="EMBL" id="PKC15270.1"/>
    </source>
</evidence>
<evidence type="ECO:0000313" key="6">
    <source>
        <dbReference type="Proteomes" id="UP000232688"/>
    </source>
</evidence>
<evidence type="ECO:0000313" key="5">
    <source>
        <dbReference type="EMBL" id="PKY42537.1"/>
    </source>
</evidence>
<feature type="compositionally biased region" description="Polar residues" evidence="1">
    <location>
        <begin position="39"/>
        <end position="49"/>
    </location>
</feature>